<dbReference type="Gene3D" id="3.90.180.10">
    <property type="entry name" value="Medium-chain alcohol dehydrogenases, catalytic domain"/>
    <property type="match status" value="1"/>
</dbReference>
<reference evidence="6" key="1">
    <citation type="journal article" date="2020" name="Stud. Mycol.">
        <title>101 Dothideomycetes genomes: a test case for predicting lifestyles and emergence of pathogens.</title>
        <authorList>
            <person name="Haridas S."/>
            <person name="Albert R."/>
            <person name="Binder M."/>
            <person name="Bloem J."/>
            <person name="Labutti K."/>
            <person name="Salamov A."/>
            <person name="Andreopoulos B."/>
            <person name="Baker S."/>
            <person name="Barry K."/>
            <person name="Bills G."/>
            <person name="Bluhm B."/>
            <person name="Cannon C."/>
            <person name="Castanera R."/>
            <person name="Culley D."/>
            <person name="Daum C."/>
            <person name="Ezra D."/>
            <person name="Gonzalez J."/>
            <person name="Henrissat B."/>
            <person name="Kuo A."/>
            <person name="Liang C."/>
            <person name="Lipzen A."/>
            <person name="Lutzoni F."/>
            <person name="Magnuson J."/>
            <person name="Mondo S."/>
            <person name="Nolan M."/>
            <person name="Ohm R."/>
            <person name="Pangilinan J."/>
            <person name="Park H.-J."/>
            <person name="Ramirez L."/>
            <person name="Alfaro M."/>
            <person name="Sun H."/>
            <person name="Tritt A."/>
            <person name="Yoshinaga Y."/>
            <person name="Zwiers L.-H."/>
            <person name="Turgeon B."/>
            <person name="Goodwin S."/>
            <person name="Spatafora J."/>
            <person name="Crous P."/>
            <person name="Grigoriev I."/>
        </authorList>
    </citation>
    <scope>NUCLEOTIDE SEQUENCE</scope>
    <source>
        <strain evidence="6">CBS 161.51</strain>
    </source>
</reference>
<name>A0A6A5SAU9_9PLEO</name>
<feature type="region of interest" description="Disordered" evidence="4">
    <location>
        <begin position="253"/>
        <end position="282"/>
    </location>
</feature>
<dbReference type="PANTHER" id="PTHR45348">
    <property type="entry name" value="HYPOTHETICAL OXIDOREDUCTASE (EUROFUNG)"/>
    <property type="match status" value="1"/>
</dbReference>
<feature type="domain" description="Enoyl reductase (ER)" evidence="5">
    <location>
        <begin position="10"/>
        <end position="329"/>
    </location>
</feature>
<comment type="similarity">
    <text evidence="1">Belongs to the zinc-containing alcohol dehydrogenase family.</text>
</comment>
<protein>
    <submittedName>
        <fullName evidence="6">GroES-like protein</fullName>
    </submittedName>
</protein>
<dbReference type="SUPFAM" id="SSF50129">
    <property type="entry name" value="GroES-like"/>
    <property type="match status" value="1"/>
</dbReference>
<dbReference type="GO" id="GO:0016651">
    <property type="term" value="F:oxidoreductase activity, acting on NAD(P)H"/>
    <property type="evidence" value="ECO:0007669"/>
    <property type="project" value="InterPro"/>
</dbReference>
<evidence type="ECO:0000256" key="3">
    <source>
        <dbReference type="ARBA" id="ARBA00023002"/>
    </source>
</evidence>
<dbReference type="InterPro" id="IPR036291">
    <property type="entry name" value="NAD(P)-bd_dom_sf"/>
</dbReference>
<gene>
    <name evidence="6" type="ORF">EJ02DRAFT_296298</name>
</gene>
<dbReference type="SUPFAM" id="SSF51735">
    <property type="entry name" value="NAD(P)-binding Rossmann-fold domains"/>
    <property type="match status" value="1"/>
</dbReference>
<sequence>MKAITVSAPGAPPQVSYSIPIPSPGPGQILVKTRYVAVNPVDAMISQFGSPFIPSWPLTPGCDASGIVVRVGQNAVSALGKEFNEGDEVCGCTRVGWSGFTAWGEYFLFDAHVCIPIPPSISLAAASGMGVGILSASLGIFSCLSIPLPDPARLAKKRGDWALVCGGAGNVGLFAVQLLKLCGFKVVATCSERNFGLVESLGADATISSALPHPSVVSSIQRIIATDSLIYAFDATSMNNTLISSLFSSLPPPPHPPLPSSPSSASPRLYTTTNSWDPLPQSSKTTHPFIATPIQLGPIGRPEAVALNGNLRRYIPVLYQLLESGKLVAGQYSI</sequence>
<dbReference type="SMART" id="SM00829">
    <property type="entry name" value="PKS_ER"/>
    <property type="match status" value="1"/>
</dbReference>
<keyword evidence="3" id="KW-0560">Oxidoreductase</keyword>
<evidence type="ECO:0000256" key="2">
    <source>
        <dbReference type="ARBA" id="ARBA00011245"/>
    </source>
</evidence>
<dbReference type="InterPro" id="IPR011032">
    <property type="entry name" value="GroES-like_sf"/>
</dbReference>
<dbReference type="PANTHER" id="PTHR45348:SF2">
    <property type="entry name" value="ZINC-TYPE ALCOHOL DEHYDROGENASE-LIKE PROTEIN C2E1P3.01"/>
    <property type="match status" value="1"/>
</dbReference>
<dbReference type="InterPro" id="IPR013154">
    <property type="entry name" value="ADH-like_N"/>
</dbReference>
<evidence type="ECO:0000313" key="7">
    <source>
        <dbReference type="Proteomes" id="UP000800038"/>
    </source>
</evidence>
<evidence type="ECO:0000256" key="1">
    <source>
        <dbReference type="ARBA" id="ARBA00008072"/>
    </source>
</evidence>
<proteinExistence type="inferred from homology"/>
<dbReference type="InterPro" id="IPR020843">
    <property type="entry name" value="ER"/>
</dbReference>
<comment type="subunit">
    <text evidence="2">Monomer.</text>
</comment>
<dbReference type="Pfam" id="PF08240">
    <property type="entry name" value="ADH_N"/>
    <property type="match status" value="1"/>
</dbReference>
<accession>A0A6A5SAU9</accession>
<dbReference type="CDD" id="cd08249">
    <property type="entry name" value="enoyl_reductase_like"/>
    <property type="match status" value="1"/>
</dbReference>
<organism evidence="6 7">
    <name type="scientific">Clathrospora elynae</name>
    <dbReference type="NCBI Taxonomy" id="706981"/>
    <lineage>
        <taxon>Eukaryota</taxon>
        <taxon>Fungi</taxon>
        <taxon>Dikarya</taxon>
        <taxon>Ascomycota</taxon>
        <taxon>Pezizomycotina</taxon>
        <taxon>Dothideomycetes</taxon>
        <taxon>Pleosporomycetidae</taxon>
        <taxon>Pleosporales</taxon>
        <taxon>Diademaceae</taxon>
        <taxon>Clathrospora</taxon>
    </lineage>
</organism>
<evidence type="ECO:0000313" key="6">
    <source>
        <dbReference type="EMBL" id="KAF1935556.1"/>
    </source>
</evidence>
<feature type="non-terminal residue" evidence="6">
    <location>
        <position position="334"/>
    </location>
</feature>
<dbReference type="Pfam" id="PF00107">
    <property type="entry name" value="ADH_zinc_N"/>
    <property type="match status" value="1"/>
</dbReference>
<dbReference type="Proteomes" id="UP000800038">
    <property type="component" value="Unassembled WGS sequence"/>
</dbReference>
<dbReference type="InterPro" id="IPR013149">
    <property type="entry name" value="ADH-like_C"/>
</dbReference>
<feature type="compositionally biased region" description="Polar residues" evidence="4">
    <location>
        <begin position="269"/>
        <end position="282"/>
    </location>
</feature>
<dbReference type="Gene3D" id="3.40.50.720">
    <property type="entry name" value="NAD(P)-binding Rossmann-like Domain"/>
    <property type="match status" value="1"/>
</dbReference>
<evidence type="ECO:0000256" key="4">
    <source>
        <dbReference type="SAM" id="MobiDB-lite"/>
    </source>
</evidence>
<dbReference type="AlphaFoldDB" id="A0A6A5SAU9"/>
<evidence type="ECO:0000259" key="5">
    <source>
        <dbReference type="SMART" id="SM00829"/>
    </source>
</evidence>
<keyword evidence="7" id="KW-1185">Reference proteome</keyword>
<dbReference type="InterPro" id="IPR047122">
    <property type="entry name" value="Trans-enoyl_RdTase-like"/>
</dbReference>
<dbReference type="EMBL" id="ML976256">
    <property type="protein sequence ID" value="KAF1935556.1"/>
    <property type="molecule type" value="Genomic_DNA"/>
</dbReference>
<dbReference type="OrthoDB" id="48317at2759"/>